<evidence type="ECO:0000256" key="3">
    <source>
        <dbReference type="ARBA" id="ARBA00023125"/>
    </source>
</evidence>
<dbReference type="Proteomes" id="UP001385499">
    <property type="component" value="Unassembled WGS sequence"/>
</dbReference>
<dbReference type="SUPFAM" id="SSF46785">
    <property type="entry name" value="Winged helix' DNA-binding domain"/>
    <property type="match status" value="1"/>
</dbReference>
<evidence type="ECO:0000256" key="2">
    <source>
        <dbReference type="ARBA" id="ARBA00023015"/>
    </source>
</evidence>
<dbReference type="PROSITE" id="PS50931">
    <property type="entry name" value="HTH_LYSR"/>
    <property type="match status" value="1"/>
</dbReference>
<dbReference type="Gene3D" id="1.10.10.10">
    <property type="entry name" value="Winged helix-like DNA-binding domain superfamily/Winged helix DNA-binding domain"/>
    <property type="match status" value="1"/>
</dbReference>
<accession>A0ABU8TS99</accession>
<dbReference type="CDD" id="cd05466">
    <property type="entry name" value="PBP2_LTTR_substrate"/>
    <property type="match status" value="1"/>
</dbReference>
<evidence type="ECO:0000256" key="1">
    <source>
        <dbReference type="ARBA" id="ARBA00009437"/>
    </source>
</evidence>
<keyword evidence="3" id="KW-0238">DNA-binding</keyword>
<reference evidence="6 7" key="1">
    <citation type="submission" date="2024-02" db="EMBL/GenBank/DDBJ databases">
        <title>Roseibium algae sp. nov., isolated from marine alga (Grateloupia sp.), showing potential in myo-inositol conversion.</title>
        <authorList>
            <person name="Wang Y."/>
        </authorList>
    </citation>
    <scope>NUCLEOTIDE SEQUENCE [LARGE SCALE GENOMIC DNA]</scope>
    <source>
        <strain evidence="6 7">H3510</strain>
    </source>
</reference>
<protein>
    <submittedName>
        <fullName evidence="6">LysR substrate-binding domain-containing protein</fullName>
    </submittedName>
</protein>
<keyword evidence="2" id="KW-0805">Transcription regulation</keyword>
<dbReference type="InterPro" id="IPR036390">
    <property type="entry name" value="WH_DNA-bd_sf"/>
</dbReference>
<proteinExistence type="inferred from homology"/>
<dbReference type="InterPro" id="IPR000847">
    <property type="entry name" value="LysR_HTH_N"/>
</dbReference>
<dbReference type="Pfam" id="PF03466">
    <property type="entry name" value="LysR_substrate"/>
    <property type="match status" value="1"/>
</dbReference>
<name>A0ABU8TS99_9HYPH</name>
<evidence type="ECO:0000313" key="7">
    <source>
        <dbReference type="Proteomes" id="UP001385499"/>
    </source>
</evidence>
<evidence type="ECO:0000313" key="6">
    <source>
        <dbReference type="EMBL" id="MEJ8476581.1"/>
    </source>
</evidence>
<dbReference type="PRINTS" id="PR00039">
    <property type="entry name" value="HTHLYSR"/>
</dbReference>
<evidence type="ECO:0000256" key="4">
    <source>
        <dbReference type="ARBA" id="ARBA00023163"/>
    </source>
</evidence>
<dbReference type="Pfam" id="PF00126">
    <property type="entry name" value="HTH_1"/>
    <property type="match status" value="1"/>
</dbReference>
<comment type="similarity">
    <text evidence="1">Belongs to the LysR transcriptional regulatory family.</text>
</comment>
<comment type="caution">
    <text evidence="6">The sequence shown here is derived from an EMBL/GenBank/DDBJ whole genome shotgun (WGS) entry which is preliminary data.</text>
</comment>
<organism evidence="6 7">
    <name type="scientific">Roseibium algae</name>
    <dbReference type="NCBI Taxonomy" id="3123038"/>
    <lineage>
        <taxon>Bacteria</taxon>
        <taxon>Pseudomonadati</taxon>
        <taxon>Pseudomonadota</taxon>
        <taxon>Alphaproteobacteria</taxon>
        <taxon>Hyphomicrobiales</taxon>
        <taxon>Stappiaceae</taxon>
        <taxon>Roseibium</taxon>
    </lineage>
</organism>
<keyword evidence="4" id="KW-0804">Transcription</keyword>
<dbReference type="PANTHER" id="PTHR30126:SF2">
    <property type="entry name" value="HTH-TYPE TRANSCRIPTIONAL REGULATOR YJIE"/>
    <property type="match status" value="1"/>
</dbReference>
<dbReference type="InterPro" id="IPR005119">
    <property type="entry name" value="LysR_subst-bd"/>
</dbReference>
<keyword evidence="7" id="KW-1185">Reference proteome</keyword>
<dbReference type="Gene3D" id="3.40.190.10">
    <property type="entry name" value="Periplasmic binding protein-like II"/>
    <property type="match status" value="2"/>
</dbReference>
<dbReference type="PANTHER" id="PTHR30126">
    <property type="entry name" value="HTH-TYPE TRANSCRIPTIONAL REGULATOR"/>
    <property type="match status" value="1"/>
</dbReference>
<gene>
    <name evidence="6" type="ORF">V6575_21045</name>
</gene>
<evidence type="ECO:0000259" key="5">
    <source>
        <dbReference type="PROSITE" id="PS50931"/>
    </source>
</evidence>
<feature type="domain" description="HTH lysR-type" evidence="5">
    <location>
        <begin position="1"/>
        <end position="58"/>
    </location>
</feature>
<dbReference type="InterPro" id="IPR036388">
    <property type="entry name" value="WH-like_DNA-bd_sf"/>
</dbReference>
<sequence length="311" mass="34368">MELGWLEDFVELAAVRNFSTAAAARSITQPAFSRRIQALENWVGAELVDRSSFPVSLTKPGEVFLEASRGLIKEIYRLRDECRQQADTGIEVLSFSALHTIALSIFPDLLRDVEQEAGSFVSRMNATDYYDCVEALALGRCDVALCYSHKYGPPVLQTGQFISKKIATDPFLLVCACDSDRSPLFALPERGKSEPFPLVAYSLGCFLGKVQSDLLRQLRSAGMDFNTVFENSMSEAVKRMVLSGKGIGWLPRSAAQLELQQGLLTCLEIDQAPVDLNVLAFRKTATGSAVMERFWSHLPEFGSDVSQSFLT</sequence>
<dbReference type="RefSeq" id="WP_340277207.1">
    <property type="nucleotide sequence ID" value="NZ_JBAKIA010000021.1"/>
</dbReference>
<dbReference type="EMBL" id="JBAKIA010000021">
    <property type="protein sequence ID" value="MEJ8476581.1"/>
    <property type="molecule type" value="Genomic_DNA"/>
</dbReference>
<dbReference type="SUPFAM" id="SSF53850">
    <property type="entry name" value="Periplasmic binding protein-like II"/>
    <property type="match status" value="1"/>
</dbReference>